<organism evidence="1 2">
    <name type="scientific">Chromobacterium fluminis</name>
    <dbReference type="NCBI Taxonomy" id="3044269"/>
    <lineage>
        <taxon>Bacteria</taxon>
        <taxon>Pseudomonadati</taxon>
        <taxon>Pseudomonadota</taxon>
        <taxon>Betaproteobacteria</taxon>
        <taxon>Neisseriales</taxon>
        <taxon>Chromobacteriaceae</taxon>
        <taxon>Chromobacterium</taxon>
    </lineage>
</organism>
<dbReference type="EMBL" id="JAAOMA010000004">
    <property type="protein sequence ID" value="NHR04503.1"/>
    <property type="molecule type" value="Genomic_DNA"/>
</dbReference>
<evidence type="ECO:0000313" key="2">
    <source>
        <dbReference type="Proteomes" id="UP001515641"/>
    </source>
</evidence>
<evidence type="ECO:0000313" key="1">
    <source>
        <dbReference type="EMBL" id="NHR04503.1"/>
    </source>
</evidence>
<comment type="caution">
    <text evidence="1">The sequence shown here is derived from an EMBL/GenBank/DDBJ whole genome shotgun (WGS) entry which is preliminary data.</text>
</comment>
<proteinExistence type="predicted"/>
<reference evidence="1 2" key="1">
    <citation type="submission" date="2020-03" db="EMBL/GenBank/DDBJ databases">
        <title>Draft genome sequence of environmentally isolated cultures.</title>
        <authorList>
            <person name="Wilson H.S."/>
            <person name="De Leon M.E."/>
        </authorList>
    </citation>
    <scope>NUCLEOTIDE SEQUENCE [LARGE SCALE GENOMIC DNA]</scope>
    <source>
        <strain evidence="1 2">HSC-31F16</strain>
    </source>
</reference>
<accession>A0ABX0L610</accession>
<gene>
    <name evidence="1" type="ORF">HA052_04770</name>
</gene>
<dbReference type="RefSeq" id="WP_166451013.1">
    <property type="nucleotide sequence ID" value="NZ_JAAOMA010000004.1"/>
</dbReference>
<sequence>MGSLLTKKKPCELLARLESLGWPVAAAAVFLDCSRQHLYDMINDRARKRHWDIAIWNLPKYTSALAKEIAAIKPRKRTTPATTAITPGYRLSGEFVPGLLVVAEKYIGEVADEGAEGIVLEVRDSGDSEEYLIRFTGGCDWFGPDFIESHIASTGKVVSH</sequence>
<dbReference type="Proteomes" id="UP001515641">
    <property type="component" value="Unassembled WGS sequence"/>
</dbReference>
<name>A0ABX0L610_9NEIS</name>
<protein>
    <submittedName>
        <fullName evidence="1">Uncharacterized protein</fullName>
    </submittedName>
</protein>
<keyword evidence="2" id="KW-1185">Reference proteome</keyword>